<dbReference type="RefSeq" id="WP_006229057.1">
    <property type="nucleotide sequence ID" value="NZ_CH724134.1"/>
</dbReference>
<dbReference type="Proteomes" id="UP000003789">
    <property type="component" value="Unassembled WGS sequence"/>
</dbReference>
<evidence type="ECO:0000313" key="1">
    <source>
        <dbReference type="EMBL" id="EAS45752.1"/>
    </source>
</evidence>
<accession>Q1Z9U0</accession>
<sequence length="112" mass="12859">MILRLDEILERIITVNHAWKLSKDEFSNEFAVTKSLRWTKSSLQATLLREFPFESSLKVASDNDEHGELLYSVRLTSSVVVNGAIRNDAEHLPARIAQDIFTPEEIQSFLNR</sequence>
<dbReference type="EMBL" id="AAPH01000001">
    <property type="protein sequence ID" value="EAS45752.1"/>
    <property type="molecule type" value="Genomic_DNA"/>
</dbReference>
<name>Q1Z9U0_9GAMM</name>
<gene>
    <name evidence="1" type="ORF">P3TCK_05226</name>
</gene>
<dbReference type="HOGENOM" id="CLU_169640_0_0_6"/>
<organism evidence="1 2">
    <name type="scientific">Photobacterium profundum 3TCK</name>
    <dbReference type="NCBI Taxonomy" id="314280"/>
    <lineage>
        <taxon>Bacteria</taxon>
        <taxon>Pseudomonadati</taxon>
        <taxon>Pseudomonadota</taxon>
        <taxon>Gammaproteobacteria</taxon>
        <taxon>Vibrionales</taxon>
        <taxon>Vibrionaceae</taxon>
        <taxon>Photobacterium</taxon>
    </lineage>
</organism>
<protein>
    <submittedName>
        <fullName evidence="1">Uncharacterized protein</fullName>
    </submittedName>
</protein>
<reference evidence="1 2" key="1">
    <citation type="submission" date="2006-03" db="EMBL/GenBank/DDBJ databases">
        <authorList>
            <person name="Bartlett D.H."/>
            <person name="Valle G."/>
            <person name="Lauro F.M."/>
            <person name="Vezzi A."/>
            <person name="Simonato F."/>
            <person name="Eloe E."/>
            <person name="Vitulo N."/>
            <person name="Stratton T.K."/>
            <person name="D'angelo M."/>
            <person name="Ferriera S."/>
            <person name="Johnson J."/>
            <person name="Kravitz S."/>
            <person name="Beeson K."/>
            <person name="Sutton G."/>
            <person name="Rogers Y."/>
            <person name="Friedman R."/>
            <person name="Frazier M."/>
            <person name="Venter J.C."/>
        </authorList>
    </citation>
    <scope>NUCLEOTIDE SEQUENCE [LARGE SCALE GENOMIC DNA]</scope>
    <source>
        <strain evidence="1 2">3TCK</strain>
    </source>
</reference>
<evidence type="ECO:0000313" key="2">
    <source>
        <dbReference type="Proteomes" id="UP000003789"/>
    </source>
</evidence>
<proteinExistence type="predicted"/>
<comment type="caution">
    <text evidence="1">The sequence shown here is derived from an EMBL/GenBank/DDBJ whole genome shotgun (WGS) entry which is preliminary data.</text>
</comment>
<dbReference type="AlphaFoldDB" id="Q1Z9U0"/>
<dbReference type="OrthoDB" id="460761at2"/>